<dbReference type="GO" id="GO:0009691">
    <property type="term" value="P:cytokinin biosynthetic process"/>
    <property type="evidence" value="ECO:0007669"/>
    <property type="project" value="InterPro"/>
</dbReference>
<dbReference type="Gene3D" id="3.40.50.450">
    <property type="match status" value="1"/>
</dbReference>
<reference evidence="1" key="1">
    <citation type="submission" date="2020-05" db="EMBL/GenBank/DDBJ databases">
        <authorList>
            <person name="Chiriac C."/>
            <person name="Salcher M."/>
            <person name="Ghai R."/>
            <person name="Kavagutti S V."/>
        </authorList>
    </citation>
    <scope>NUCLEOTIDE SEQUENCE</scope>
</reference>
<dbReference type="EMBL" id="CAEMXZ010000002">
    <property type="protein sequence ID" value="CAB4322332.1"/>
    <property type="molecule type" value="Genomic_DNA"/>
</dbReference>
<dbReference type="PANTHER" id="PTHR43393:SF3">
    <property type="entry name" value="LYSINE DECARBOXYLASE-LIKE PROTEIN"/>
    <property type="match status" value="1"/>
</dbReference>
<proteinExistence type="predicted"/>
<dbReference type="GO" id="GO:0005829">
    <property type="term" value="C:cytosol"/>
    <property type="evidence" value="ECO:0007669"/>
    <property type="project" value="TreeGrafter"/>
</dbReference>
<dbReference type="InterPro" id="IPR031100">
    <property type="entry name" value="LOG_fam"/>
</dbReference>
<organism evidence="1">
    <name type="scientific">freshwater metagenome</name>
    <dbReference type="NCBI Taxonomy" id="449393"/>
    <lineage>
        <taxon>unclassified sequences</taxon>
        <taxon>metagenomes</taxon>
        <taxon>ecological metagenomes</taxon>
    </lineage>
</organism>
<accession>A0A6J5YFI1</accession>
<protein>
    <submittedName>
        <fullName evidence="1">Unannotated protein</fullName>
    </submittedName>
</protein>
<dbReference type="PANTHER" id="PTHR43393">
    <property type="entry name" value="CYTOKININ RIBOSIDE 5'-MONOPHOSPHATE PHOSPHORIBOHYDROLASE"/>
    <property type="match status" value="1"/>
</dbReference>
<sequence length="157" mass="17731">MEAANRGAKDVDGLSVGCSIQLPHEQASNPYVDINLDFRYFFVRKVMLVKYSYAFVVMPGGFGTVDEWFEALTLIQTAKIHEFPVIVMGVEYWRPIVEQLETMVDAGMIARSDLDLLLVTDSVEEAARYIDEICVSRFDLRRKPRPIRALGEGRPGA</sequence>
<dbReference type="GO" id="GO:0016787">
    <property type="term" value="F:hydrolase activity"/>
    <property type="evidence" value="ECO:0007669"/>
    <property type="project" value="InterPro"/>
</dbReference>
<dbReference type="InterPro" id="IPR005269">
    <property type="entry name" value="LOG"/>
</dbReference>
<dbReference type="NCBIfam" id="TIGR00730">
    <property type="entry name" value="Rossman fold protein, TIGR00730 family"/>
    <property type="match status" value="1"/>
</dbReference>
<dbReference type="SUPFAM" id="SSF102405">
    <property type="entry name" value="MCP/YpsA-like"/>
    <property type="match status" value="1"/>
</dbReference>
<name>A0A6J5YFI1_9ZZZZ</name>
<dbReference type="InterPro" id="IPR052341">
    <property type="entry name" value="LOG_family_nucleotidases"/>
</dbReference>
<dbReference type="Pfam" id="PF03641">
    <property type="entry name" value="Lysine_decarbox"/>
    <property type="match status" value="1"/>
</dbReference>
<evidence type="ECO:0000313" key="1">
    <source>
        <dbReference type="EMBL" id="CAB4322332.1"/>
    </source>
</evidence>
<gene>
    <name evidence="1" type="ORF">UFOPK1392_00066</name>
</gene>
<dbReference type="AlphaFoldDB" id="A0A6J5YFI1"/>